<dbReference type="EMBL" id="JADQBC010000008">
    <property type="protein sequence ID" value="MBR8826686.1"/>
    <property type="molecule type" value="Genomic_DNA"/>
</dbReference>
<evidence type="ECO:0000313" key="3">
    <source>
        <dbReference type="Proteomes" id="UP000767446"/>
    </source>
</evidence>
<reference evidence="2" key="1">
    <citation type="submission" date="2021-02" db="EMBL/GenBank/DDBJ databases">
        <title>Metagenome analyses of Stigonema ocellatum DSM 106950, Chlorogloea purpurea SAG 13.99 and Gomphosphaeria aponina DSM 107014.</title>
        <authorList>
            <person name="Marter P."/>
            <person name="Huang S."/>
        </authorList>
    </citation>
    <scope>NUCLEOTIDE SEQUENCE</scope>
    <source>
        <strain evidence="2">JP213</strain>
    </source>
</reference>
<evidence type="ECO:0000256" key="1">
    <source>
        <dbReference type="SAM" id="MobiDB-lite"/>
    </source>
</evidence>
<gene>
    <name evidence="2" type="ORF">DSM107014_02080</name>
</gene>
<sequence>MNTENQARALMMRHTQAIKKRQATMLNRAAAEIGLDIDGSEYSGTIQGKSHSSFRTSYDRSHASLS</sequence>
<protein>
    <recommendedName>
        <fullName evidence="4">Glutamine synthetase inactivating factor IF7</fullName>
    </recommendedName>
</protein>
<feature type="compositionally biased region" description="Polar residues" evidence="1">
    <location>
        <begin position="42"/>
        <end position="56"/>
    </location>
</feature>
<accession>A0A941GV92</accession>
<comment type="caution">
    <text evidence="2">The sequence shown here is derived from an EMBL/GenBank/DDBJ whole genome shotgun (WGS) entry which is preliminary data.</text>
</comment>
<feature type="compositionally biased region" description="Basic and acidic residues" evidence="1">
    <location>
        <begin position="57"/>
        <end position="66"/>
    </location>
</feature>
<feature type="region of interest" description="Disordered" evidence="1">
    <location>
        <begin position="41"/>
        <end position="66"/>
    </location>
</feature>
<proteinExistence type="predicted"/>
<organism evidence="2 3">
    <name type="scientific">Gomphosphaeria aponina SAG 52.96 = DSM 107014</name>
    <dbReference type="NCBI Taxonomy" id="1521640"/>
    <lineage>
        <taxon>Bacteria</taxon>
        <taxon>Bacillati</taxon>
        <taxon>Cyanobacteriota</taxon>
        <taxon>Cyanophyceae</taxon>
        <taxon>Oscillatoriophycideae</taxon>
        <taxon>Chroococcales</taxon>
        <taxon>Gomphosphaeriaceae</taxon>
        <taxon>Gomphosphaeria</taxon>
    </lineage>
</organism>
<name>A0A941GV92_9CHRO</name>
<evidence type="ECO:0000313" key="2">
    <source>
        <dbReference type="EMBL" id="MBR8826686.1"/>
    </source>
</evidence>
<dbReference type="Proteomes" id="UP000767446">
    <property type="component" value="Unassembled WGS sequence"/>
</dbReference>
<evidence type="ECO:0008006" key="4">
    <source>
        <dbReference type="Google" id="ProtNLM"/>
    </source>
</evidence>
<dbReference type="AlphaFoldDB" id="A0A941GV92"/>